<dbReference type="SUPFAM" id="SSF49373">
    <property type="entry name" value="Invasin/intimin cell-adhesion fragments"/>
    <property type="match status" value="1"/>
</dbReference>
<feature type="domain" description="BIG2" evidence="1">
    <location>
        <begin position="1279"/>
        <end position="1326"/>
    </location>
</feature>
<dbReference type="InterPro" id="IPR013783">
    <property type="entry name" value="Ig-like_fold"/>
</dbReference>
<dbReference type="InterPro" id="IPR008964">
    <property type="entry name" value="Invasin/intimin_cell_adhesion"/>
</dbReference>
<accession>A0A5E7UTI5</accession>
<gene>
    <name evidence="2" type="ORF">PS938_03961</name>
</gene>
<dbReference type="OrthoDB" id="6766777at2"/>
<reference evidence="2 3" key="1">
    <citation type="submission" date="2019-09" db="EMBL/GenBank/DDBJ databases">
        <authorList>
            <person name="Chandra G."/>
            <person name="Truman W A."/>
        </authorList>
    </citation>
    <scope>NUCLEOTIDE SEQUENCE [LARGE SCALE GENOMIC DNA]</scope>
    <source>
        <strain evidence="2">PS938</strain>
    </source>
</reference>
<name>A0A5E7UTI5_PSEFL</name>
<dbReference type="Pfam" id="PF02368">
    <property type="entry name" value="Big_2"/>
    <property type="match status" value="1"/>
</dbReference>
<evidence type="ECO:0000313" key="2">
    <source>
        <dbReference type="EMBL" id="VVQ13845.1"/>
    </source>
</evidence>
<dbReference type="Proteomes" id="UP000327191">
    <property type="component" value="Unassembled WGS sequence"/>
</dbReference>
<dbReference type="InterPro" id="IPR003343">
    <property type="entry name" value="Big_2"/>
</dbReference>
<evidence type="ECO:0000313" key="3">
    <source>
        <dbReference type="Proteomes" id="UP000327191"/>
    </source>
</evidence>
<organism evidence="2 3">
    <name type="scientific">Pseudomonas fluorescens</name>
    <dbReference type="NCBI Taxonomy" id="294"/>
    <lineage>
        <taxon>Bacteria</taxon>
        <taxon>Pseudomonadati</taxon>
        <taxon>Pseudomonadota</taxon>
        <taxon>Gammaproteobacteria</taxon>
        <taxon>Pseudomonadales</taxon>
        <taxon>Pseudomonadaceae</taxon>
        <taxon>Pseudomonas</taxon>
    </lineage>
</organism>
<evidence type="ECO:0000259" key="1">
    <source>
        <dbReference type="Pfam" id="PF02368"/>
    </source>
</evidence>
<dbReference type="EMBL" id="CABVJE010000018">
    <property type="protein sequence ID" value="VVQ13845.1"/>
    <property type="molecule type" value="Genomic_DNA"/>
</dbReference>
<dbReference type="Gene3D" id="2.60.40.1080">
    <property type="match status" value="1"/>
</dbReference>
<dbReference type="RefSeq" id="WP_150673508.1">
    <property type="nucleotide sequence ID" value="NZ_CABVJE010000018.1"/>
</dbReference>
<proteinExistence type="predicted"/>
<sequence length="1433" mass="151510">MASSRSPDNHINLLRELDIPGRTREPISSNPDVWGLNIAAVLDNFPRHGLQCLAGPWGVMGQGDRLAIFWGLGNQVLQKTVDVSEVNTELRMFVEARHILAGNVDVSYAVTRLGQTAEPSEVMKVLVKLTRPGGKDDNDTPGHSKLIMHIPREILEGGIDQDNVADGVDIGIDLYPDISPGDVIRLSWGGVFVLNPPLTQDQADGKTPIVIHVDEATIRDAGDSDSTGLVVVFELYDKVDNRSEDWSAAQRVVVSIDAARPEAPLLEETLNNVLDLDKLGDAEGTGQVIAMDKKFFAVGDTIFLKLKGTPVEGTPIDQELPGKVLESVPTILEISIDNALLRRLAKTQMVLSYRLQKADGSAEFHSKGQFISVIGELQRLKAPIAKDASQGALDPDLPDTRIEIPFDASFEAGQAIKLFWLGTLPDLTPSLPDLPLRPITHGDISAGESLYITVDGVHIKPLEGGTLELYYQLLSDDSVLAKLDHYSALNAVRESEHAALLNVGEPRLELPPPTVAGVVDNVLDPDRNGTTLTATWLNTLANDTVTREWVGSKTGLSSDFVTLSSITAGKPVPFTINADLIKGNEGGTVRARYFVERAGERTRHSQPLDFSVGAALALDPPKIRQAEPDGKTLLPMNAVEALTAEVPPEGLLLTDLLSVTWAAAAGSHAEASHTTAARPISETSLNIELPVTVLAFNLGKTVTVTFTVTRDGKPVASLPLSLAVQNLPQSELPKPLILAADNNGEGPEFNVGNLTANTASRIGVWPLISAGQRAWMILSGTYADNSHYYYSIVPGSAVSQQWIDNGFQNRGLTAAILRTLKDGSTLTIECKATLNKSTNENEAVVFPVRTYTIKAFEVVTPTITKAEDSKGVEIPQNGTTVDTAVTLTGTASKGQQVEVFDSTTSKGKATAHLTTGIWTHPMTGLSLAAHSFTAKALYGSGQVSTPPRTLTVTAVAAPTITKAEDSKGDEIPQNGTTVDTAVTLTGTASKGQQVEVFDGTTSKGKATANVTTGIWTLTVSGLAVAAHSITAKALYGAGASSAARTFTVTAVVAPTITTVKGSPSNADIPANGYTVETAVVLTGTASKGQQVEVFDGTVSKGKATANVTTGIWTLTVTGLAVAAHSITAKALYGAGASSAARTFTVTAMVAPTITTVKGSPSNADIPANGYTVETAVVLTGTASKGQQVEVFDGTVSKGKATADTITGIWTLTITNLSVATHSFTAWAMYGSGQTSSPWTLTVQAKLIVAPTEMILDGVNYIAASSLLWTRTEHALPGTVMTRAATGGTPPYTYTSSAPHIASVDASGTVRSTGNGTATISVTDSSRAPQTSTYPVRASSVYRVIHHPTSLQFEEAIRWIANQGGVPLSYEHSLYLNAIYIGIRPNPSRSYYLPGLRNPNQPSIHPGYVMWYDSNGTFMFTLTTGGPLPVVGIL</sequence>
<dbReference type="Gene3D" id="2.60.40.10">
    <property type="entry name" value="Immunoglobulins"/>
    <property type="match status" value="2"/>
</dbReference>
<protein>
    <recommendedName>
        <fullName evidence="1">BIG2 domain-containing protein</fullName>
    </recommendedName>
</protein>